<gene>
    <name evidence="2" type="ORF">ACFSKK_12780</name>
</gene>
<dbReference type="RefSeq" id="WP_379051874.1">
    <property type="nucleotide sequence ID" value="NZ_JBHUIK010000002.1"/>
</dbReference>
<accession>A0ABW5BY38</accession>
<proteinExistence type="predicted"/>
<name>A0ABW5BY38_9BACI</name>
<evidence type="ECO:0000313" key="3">
    <source>
        <dbReference type="Proteomes" id="UP001597318"/>
    </source>
</evidence>
<evidence type="ECO:0000256" key="1">
    <source>
        <dbReference type="SAM" id="Phobius"/>
    </source>
</evidence>
<sequence>MKLNFFISIIGKTIDEIKECKKMGNIAATKTEKSKYLALLIMNILFLLVYLIPIIYSFVMIVGAFIYGPIVLLGLIMCFPFILFVLLIKVKAYPEMKKNFLRVHNKS</sequence>
<keyword evidence="3" id="KW-1185">Reference proteome</keyword>
<evidence type="ECO:0000313" key="2">
    <source>
        <dbReference type="EMBL" id="MFD2214559.1"/>
    </source>
</evidence>
<organism evidence="2 3">
    <name type="scientific">Metabacillus endolithicus</name>
    <dbReference type="NCBI Taxonomy" id="1535204"/>
    <lineage>
        <taxon>Bacteria</taxon>
        <taxon>Bacillati</taxon>
        <taxon>Bacillota</taxon>
        <taxon>Bacilli</taxon>
        <taxon>Bacillales</taxon>
        <taxon>Bacillaceae</taxon>
        <taxon>Metabacillus</taxon>
    </lineage>
</organism>
<keyword evidence="1" id="KW-0812">Transmembrane</keyword>
<dbReference type="EMBL" id="JBHUIK010000002">
    <property type="protein sequence ID" value="MFD2214559.1"/>
    <property type="molecule type" value="Genomic_DNA"/>
</dbReference>
<protein>
    <submittedName>
        <fullName evidence="2">Uncharacterized protein</fullName>
    </submittedName>
</protein>
<keyword evidence="1" id="KW-1133">Transmembrane helix</keyword>
<feature type="transmembrane region" description="Helical" evidence="1">
    <location>
        <begin position="36"/>
        <end position="59"/>
    </location>
</feature>
<dbReference type="Proteomes" id="UP001597318">
    <property type="component" value="Unassembled WGS sequence"/>
</dbReference>
<feature type="transmembrane region" description="Helical" evidence="1">
    <location>
        <begin position="65"/>
        <end position="88"/>
    </location>
</feature>
<keyword evidence="1" id="KW-0472">Membrane</keyword>
<reference evidence="3" key="1">
    <citation type="journal article" date="2019" name="Int. J. Syst. Evol. Microbiol.">
        <title>The Global Catalogue of Microorganisms (GCM) 10K type strain sequencing project: providing services to taxonomists for standard genome sequencing and annotation.</title>
        <authorList>
            <consortium name="The Broad Institute Genomics Platform"/>
            <consortium name="The Broad Institute Genome Sequencing Center for Infectious Disease"/>
            <person name="Wu L."/>
            <person name="Ma J."/>
        </authorList>
    </citation>
    <scope>NUCLEOTIDE SEQUENCE [LARGE SCALE GENOMIC DNA]</scope>
    <source>
        <strain evidence="3">CGMCC 1.15474</strain>
    </source>
</reference>
<comment type="caution">
    <text evidence="2">The sequence shown here is derived from an EMBL/GenBank/DDBJ whole genome shotgun (WGS) entry which is preliminary data.</text>
</comment>